<feature type="region of interest" description="Disordered" evidence="1">
    <location>
        <begin position="281"/>
        <end position="332"/>
    </location>
</feature>
<gene>
    <name evidence="2" type="ORF">TTHERM_00079680</name>
</gene>
<protein>
    <submittedName>
        <fullName evidence="2">Uncharacterized protein</fullName>
    </submittedName>
</protein>
<evidence type="ECO:0000313" key="2">
    <source>
        <dbReference type="EMBL" id="EAR95563.2"/>
    </source>
</evidence>
<feature type="compositionally biased region" description="Polar residues" evidence="1">
    <location>
        <begin position="315"/>
        <end position="324"/>
    </location>
</feature>
<dbReference type="HOGENOM" id="CLU_236773_0_0_1"/>
<organism evidence="2 3">
    <name type="scientific">Tetrahymena thermophila (strain SB210)</name>
    <dbReference type="NCBI Taxonomy" id="312017"/>
    <lineage>
        <taxon>Eukaryota</taxon>
        <taxon>Sar</taxon>
        <taxon>Alveolata</taxon>
        <taxon>Ciliophora</taxon>
        <taxon>Intramacronucleata</taxon>
        <taxon>Oligohymenophorea</taxon>
        <taxon>Hymenostomatida</taxon>
        <taxon>Tetrahymenina</taxon>
        <taxon>Tetrahymenidae</taxon>
        <taxon>Tetrahymena</taxon>
    </lineage>
</organism>
<dbReference type="KEGG" id="tet:TTHERM_00079680"/>
<feature type="compositionally biased region" description="Polar residues" evidence="1">
    <location>
        <begin position="427"/>
        <end position="436"/>
    </location>
</feature>
<feature type="compositionally biased region" description="Basic and acidic residues" evidence="1">
    <location>
        <begin position="950"/>
        <end position="959"/>
    </location>
</feature>
<dbReference type="InParanoid" id="Q23FP7"/>
<dbReference type="RefSeq" id="XP_001015808.2">
    <property type="nucleotide sequence ID" value="XM_001015808.2"/>
</dbReference>
<feature type="compositionally biased region" description="Polar residues" evidence="1">
    <location>
        <begin position="867"/>
        <end position="885"/>
    </location>
</feature>
<feature type="compositionally biased region" description="Polar residues" evidence="1">
    <location>
        <begin position="998"/>
        <end position="1031"/>
    </location>
</feature>
<feature type="compositionally biased region" description="Basic and acidic residues" evidence="1">
    <location>
        <begin position="1032"/>
        <end position="1042"/>
    </location>
</feature>
<dbReference type="eggNOG" id="ENOG502QQMS">
    <property type="taxonomic scope" value="Eukaryota"/>
</dbReference>
<keyword evidence="3" id="KW-1185">Reference proteome</keyword>
<dbReference type="Proteomes" id="UP000009168">
    <property type="component" value="Unassembled WGS sequence"/>
</dbReference>
<dbReference type="STRING" id="312017.Q23FP7"/>
<feature type="compositionally biased region" description="Basic and acidic residues" evidence="1">
    <location>
        <begin position="1056"/>
        <end position="1076"/>
    </location>
</feature>
<dbReference type="Gene3D" id="1.10.510.10">
    <property type="entry name" value="Transferase(Phosphotransferase) domain 1"/>
    <property type="match status" value="1"/>
</dbReference>
<dbReference type="Gene3D" id="1.25.40.10">
    <property type="entry name" value="Tetratricopeptide repeat domain"/>
    <property type="match status" value="1"/>
</dbReference>
<feature type="region of interest" description="Disordered" evidence="1">
    <location>
        <begin position="811"/>
        <end position="1136"/>
    </location>
</feature>
<proteinExistence type="predicted"/>
<dbReference type="SUPFAM" id="SSF56112">
    <property type="entry name" value="Protein kinase-like (PK-like)"/>
    <property type="match status" value="1"/>
</dbReference>
<feature type="compositionally biased region" description="Basic and acidic residues" evidence="1">
    <location>
        <begin position="971"/>
        <end position="997"/>
    </location>
</feature>
<evidence type="ECO:0000313" key="3">
    <source>
        <dbReference type="Proteomes" id="UP000009168"/>
    </source>
</evidence>
<feature type="compositionally biased region" description="Basic and acidic residues" evidence="1">
    <location>
        <begin position="1087"/>
        <end position="1136"/>
    </location>
</feature>
<evidence type="ECO:0000256" key="1">
    <source>
        <dbReference type="SAM" id="MobiDB-lite"/>
    </source>
</evidence>
<feature type="compositionally biased region" description="Low complexity" evidence="1">
    <location>
        <begin position="395"/>
        <end position="419"/>
    </location>
</feature>
<name>Q23FP7_TETTS</name>
<feature type="compositionally biased region" description="Polar residues" evidence="1">
    <location>
        <begin position="827"/>
        <end position="856"/>
    </location>
</feature>
<feature type="compositionally biased region" description="Low complexity" evidence="1">
    <location>
        <begin position="1077"/>
        <end position="1086"/>
    </location>
</feature>
<feature type="compositionally biased region" description="Polar residues" evidence="1">
    <location>
        <begin position="381"/>
        <end position="393"/>
    </location>
</feature>
<dbReference type="EMBL" id="GG662704">
    <property type="protein sequence ID" value="EAR95563.2"/>
    <property type="molecule type" value="Genomic_DNA"/>
</dbReference>
<dbReference type="GeneID" id="7831262"/>
<feature type="compositionally biased region" description="Polar residues" evidence="1">
    <location>
        <begin position="1043"/>
        <end position="1052"/>
    </location>
</feature>
<feature type="compositionally biased region" description="Low complexity" evidence="1">
    <location>
        <begin position="902"/>
        <end position="917"/>
    </location>
</feature>
<feature type="region of interest" description="Disordered" evidence="1">
    <location>
        <begin position="380"/>
        <end position="437"/>
    </location>
</feature>
<feature type="compositionally biased region" description="Polar residues" evidence="1">
    <location>
        <begin position="921"/>
        <end position="932"/>
    </location>
</feature>
<sequence length="1925" mass="225747">MRVSDSIQLNLPSKIKQLIIISVYSIYKVNLQIQRKNKRQTSQSNSLPTPTNPIQNFNFKLNKRINLGSKSMLSHQRSAQQKVFNPDKWREIECEQRKLRIKLIYGVPQEQSNRFANFLDYKQSSSYMKSSSLNPQISRQKLAVDQSIIQGDDQRIIPNSVIKELRKNNQIYTNNNTTITENAVDNSQIRQQNQSQSIKQDTLLPFYQNKEHNNNSFLEKDNKYKQTIDLNQFNQLGNSTPLINRVDTNSNNNRSEQQNLLMQYLTNTKILQKQEYILTTSQSITPKKGREDTINSRKRKKKRSKSKKNLKRFYSPNQQLQANQNDEDKGVSQSVISNYQDNNNRDSSPIYQYQNGAEFNGRQKQNANNENKLENLKNFDINLSNNNGSSEFQEQQDQSNLQKSNDSNSQQQQQQLLLDQQREQSKNKQISPTQIRKNYILPSLNQNTASNNLENLTQCKKHDKNITPHRKQYYIGNQNDYTTVNKLSSKRDSGKNLNQSLIIQRSKSPDLSNYAYKNYNDKKLHQSSLQQSFDKSLMFNRNEIQRAKSTNNNQKLANNELNKINDNKVNEIFQQKYSHELPSNLLCPIRKSQNYKKQNQEELQQVNEIDVQAREYSSNLLKDYAEYQRQIEQSIKKQIIQRYKTASKNQIPSRSRSPNLPYVNLNKQQLSNSLIINDKYQYIVEKEPKFQIKVLPRQQITLDSKCTCHLVNDPLKEIVYLSPNKIAHKEISSPTTKVYSQLQYSQSYADYQKRSNQNSFNLANTSNTFNEQQQFISNKDHQQYLTDQIKSQLQSSDNLNSNEEASCMVEKDSPIMNKQKNQKSKQESPLVSDRSQNKTNLNNQDKNSRLNSQKSFVSDKNKVLLSQRKSSQPQITDKSQQQSQVKPLKKIKTQEISEGENQSKLSSNRSSLSNQKKQQNEIKSTQQNPTQDKINDQQKSEPYSIVKQNSIKDNKDQKPPLRRQSSQKQKSSQEEQNKTDTQNELKQNNKEQSKDLSNKNNGDQSKISRKQSIQVQNESNQQGVQQTNNEEITVKQEEKNIENRSNSNSANFNKEQQNDDQKQKIIEKSNQNEEKIQQNSQNQANESQEKKDEQSKDMKEVQNQVKDIKQENQKNEDNKNNKDQPQKRKDSVKDNKQVNDLYQYQLNINFNQQEVEEIYQKLVQFTVKKRRECCLEPFFQKAEHVIWIDNFQIKIDCSFQNQMLFKMRIGNQDEAKIYLKYEDTNITNQWIFTKLKDSLKCLPLKESEGYLLSGKNSLTSLKCFFSIVYLQTLKFEVKDLDYQYVNYSEELMKIIKSLCINTHFSNTLSKSEKNPCVQINNFPVFFPSYNTIAYENEIYIDLEEINLLFKRQGRQYSERQILSLIQDMLENISKLHSKNITINNININNIVYSKESNSFKLLSYAHSQLNEDNLTPRDPLEVEQKYQQNPIYFSLQKFNQYKRDIYALGICSIIAKFQLTDFSINKNTINEKIEFMKQNQDKSLLYKIIIELIEQQQVLRFQEIAQTYLNQFFQPNDQIKQDIQVQQQKQQTSENSQLQEINKSLPIDHKHRQNIFEEQNLFEGLEQKQQTTSSNQQIQELQVLKKCYEHCCKINQFFNSYQSILDTQRQTYGLSSAIYLENLVEFYFEALHHNQKDRVASVIDFIEKENLFVFISQIPKNQQPLRFMIVTAFKFLIENNIDKAMKYFDRSLTLPNLTVQDLFQLNLNLGILANLKQKKQRALIYLQQAQYVSKSISKSSINLAAPYLLSGILNEDEKDLEIALKIKSENGEDQSKILNLIFKIGSLYLKKKNFSKGEETFRTILQTRGDVEQESQRIKKQYFQAKLNLSFCILGNQPNHPILNVLINDYLIELRQIYGQQSKETLYALYEISEVLVNLKVDIEEVLPIYTQCKQIATLINDDKLLQDLEAKIESIQTKKKQDKS</sequence>
<dbReference type="InterPro" id="IPR011009">
    <property type="entry name" value="Kinase-like_dom_sf"/>
</dbReference>
<accession>Q23FP7</accession>
<dbReference type="InterPro" id="IPR011990">
    <property type="entry name" value="TPR-like_helical_dom_sf"/>
</dbReference>
<feature type="compositionally biased region" description="Basic residues" evidence="1">
    <location>
        <begin position="296"/>
        <end position="311"/>
    </location>
</feature>
<reference evidence="3" key="1">
    <citation type="journal article" date="2006" name="PLoS Biol.">
        <title>Macronuclear genome sequence of the ciliate Tetrahymena thermophila, a model eukaryote.</title>
        <authorList>
            <person name="Eisen J.A."/>
            <person name="Coyne R.S."/>
            <person name="Wu M."/>
            <person name="Wu D."/>
            <person name="Thiagarajan M."/>
            <person name="Wortman J.R."/>
            <person name="Badger J.H."/>
            <person name="Ren Q."/>
            <person name="Amedeo P."/>
            <person name="Jones K.M."/>
            <person name="Tallon L.J."/>
            <person name="Delcher A.L."/>
            <person name="Salzberg S.L."/>
            <person name="Silva J.C."/>
            <person name="Haas B.J."/>
            <person name="Majoros W.H."/>
            <person name="Farzad M."/>
            <person name="Carlton J.M."/>
            <person name="Smith R.K. Jr."/>
            <person name="Garg J."/>
            <person name="Pearlman R.E."/>
            <person name="Karrer K.M."/>
            <person name="Sun L."/>
            <person name="Manning G."/>
            <person name="Elde N.C."/>
            <person name="Turkewitz A.P."/>
            <person name="Asai D.J."/>
            <person name="Wilkes D.E."/>
            <person name="Wang Y."/>
            <person name="Cai H."/>
            <person name="Collins K."/>
            <person name="Stewart B.A."/>
            <person name="Lee S.R."/>
            <person name="Wilamowska K."/>
            <person name="Weinberg Z."/>
            <person name="Ruzzo W.L."/>
            <person name="Wloga D."/>
            <person name="Gaertig J."/>
            <person name="Frankel J."/>
            <person name="Tsao C.-C."/>
            <person name="Gorovsky M.A."/>
            <person name="Keeling P.J."/>
            <person name="Waller R.F."/>
            <person name="Patron N.J."/>
            <person name="Cherry J.M."/>
            <person name="Stover N.A."/>
            <person name="Krieger C.J."/>
            <person name="del Toro C."/>
            <person name="Ryder H.F."/>
            <person name="Williamson S.C."/>
            <person name="Barbeau R.A."/>
            <person name="Hamilton E.P."/>
            <person name="Orias E."/>
        </authorList>
    </citation>
    <scope>NUCLEOTIDE SEQUENCE [LARGE SCALE GENOMIC DNA]</scope>
    <source>
        <strain evidence="3">SB210</strain>
    </source>
</reference>
<dbReference type="SUPFAM" id="SSF48452">
    <property type="entry name" value="TPR-like"/>
    <property type="match status" value="1"/>
</dbReference>